<dbReference type="SUPFAM" id="SSF48163">
    <property type="entry name" value="An anticodon-binding domain of class I aminoacyl-tRNA synthetases"/>
    <property type="match status" value="1"/>
</dbReference>
<dbReference type="GO" id="GO:0048608">
    <property type="term" value="P:reproductive structure development"/>
    <property type="evidence" value="ECO:0007669"/>
    <property type="project" value="UniProtKB-ARBA"/>
</dbReference>
<dbReference type="GO" id="GO:0009791">
    <property type="term" value="P:post-embryonic development"/>
    <property type="evidence" value="ECO:0007669"/>
    <property type="project" value="UniProtKB-ARBA"/>
</dbReference>
<dbReference type="InterPro" id="IPR004527">
    <property type="entry name" value="Glu-tRNA-ligase_bac/mito"/>
</dbReference>
<feature type="domain" description="Glutamyl/glutaminyl-tRNA synthetase class Ib catalytic" evidence="12">
    <location>
        <begin position="51"/>
        <end position="159"/>
    </location>
</feature>
<evidence type="ECO:0000256" key="3">
    <source>
        <dbReference type="ARBA" id="ARBA00022598"/>
    </source>
</evidence>
<dbReference type="InterPro" id="IPR000924">
    <property type="entry name" value="Glu/Gln-tRNA-synth"/>
</dbReference>
<dbReference type="GO" id="GO:0005739">
    <property type="term" value="C:mitochondrion"/>
    <property type="evidence" value="ECO:0007669"/>
    <property type="project" value="TreeGrafter"/>
</dbReference>
<sequence>MGCLVGAPAFGIKVLGIPEMAPSRLLFRGRVFRSFTVSASSSSPPSSTESIRVRFAPSPTGNLHVGGARTALFNYLFARSKGGKFVLRIEDTDLERSTKESEDALLRDLSWLGLDWDEGPGVGGDYGPYRQSERNALYKQYAEKLLQSGHVYRCFCSNESDHFSCIWWAKAITIVPGAGKDEGDCETEAAPSCVQWQVGAVYLRVPTTKFQSISFVVRVKWVIDKPGCEAGLEHLSFADSEKSLCKLSKCIQVSWSFDTLGDFVIMRSNGQPVYNFCVTVDDATMAISHVIRAEEHLPNTLRQALIYKALGFPMPRFAHVSLILAPDRSKLSKRHGATSVGQFKEMGFLPQAMVNYLALLGWGDGTENEFFTLDQLVDKFKIERVNKSGAVFDSAKLRWMNGQHLRSLPSEELTKLIGERWKSTGMVMESEGSFIEEAVQLLKDGIDLITDADNALSSLLSYPLYSTLSSPEGKPVLEDKLSEVAASLLAAYDSGDFSSALEEGSAGWQKWVKSFGKSLKRKGKSLFMPLRVLLTGKLHGPDMGAGLLLVYKAGRCGVVAPGSRFVTLDERFKMLREIEWESFNKDNPAMESAEAVPVSN</sequence>
<dbReference type="Gene3D" id="3.40.50.620">
    <property type="entry name" value="HUPs"/>
    <property type="match status" value="2"/>
</dbReference>
<name>A0AAW2RU65_SESRA</name>
<dbReference type="GO" id="GO:0005524">
    <property type="term" value="F:ATP binding"/>
    <property type="evidence" value="ECO:0007669"/>
    <property type="project" value="UniProtKB-KW"/>
</dbReference>
<dbReference type="GO" id="GO:0004818">
    <property type="term" value="F:glutamate-tRNA ligase activity"/>
    <property type="evidence" value="ECO:0007669"/>
    <property type="project" value="UniProtKB-EC"/>
</dbReference>
<dbReference type="InterPro" id="IPR045462">
    <property type="entry name" value="aa-tRNA-synth_I_cd-bd"/>
</dbReference>
<dbReference type="HAMAP" id="MF_00022">
    <property type="entry name" value="Glu_tRNA_synth_type1"/>
    <property type="match status" value="1"/>
</dbReference>
<evidence type="ECO:0000256" key="5">
    <source>
        <dbReference type="ARBA" id="ARBA00022840"/>
    </source>
</evidence>
<evidence type="ECO:0000259" key="12">
    <source>
        <dbReference type="Pfam" id="PF00749"/>
    </source>
</evidence>
<comment type="similarity">
    <text evidence="1">Belongs to the class-I aminoacyl-tRNA synthetase family. Glutamate--tRNA ligase type 1 subfamily.</text>
</comment>
<proteinExistence type="inferred from homology"/>
<feature type="domain" description="Aminoacyl-tRNA synthetase class I anticodon-binding" evidence="13">
    <location>
        <begin position="430"/>
        <end position="544"/>
    </location>
</feature>
<dbReference type="Pfam" id="PF00749">
    <property type="entry name" value="tRNA-synt_1c"/>
    <property type="match status" value="2"/>
</dbReference>
<reference evidence="14" key="1">
    <citation type="submission" date="2020-06" db="EMBL/GenBank/DDBJ databases">
        <authorList>
            <person name="Li T."/>
            <person name="Hu X."/>
            <person name="Zhang T."/>
            <person name="Song X."/>
            <person name="Zhang H."/>
            <person name="Dai N."/>
            <person name="Sheng W."/>
            <person name="Hou X."/>
            <person name="Wei L."/>
        </authorList>
    </citation>
    <scope>NUCLEOTIDE SEQUENCE</scope>
    <source>
        <strain evidence="14">G02</strain>
        <tissue evidence="14">Leaf</tissue>
    </source>
</reference>
<keyword evidence="4 11" id="KW-0547">Nucleotide-binding</keyword>
<evidence type="ECO:0000313" key="14">
    <source>
        <dbReference type="EMBL" id="KAL0383840.1"/>
    </source>
</evidence>
<evidence type="ECO:0000256" key="2">
    <source>
        <dbReference type="ARBA" id="ARBA00012835"/>
    </source>
</evidence>
<keyword evidence="8" id="KW-0496">Mitochondrion</keyword>
<dbReference type="EC" id="6.1.1.17" evidence="2"/>
<organism evidence="14">
    <name type="scientific">Sesamum radiatum</name>
    <name type="common">Black benniseed</name>
    <dbReference type="NCBI Taxonomy" id="300843"/>
    <lineage>
        <taxon>Eukaryota</taxon>
        <taxon>Viridiplantae</taxon>
        <taxon>Streptophyta</taxon>
        <taxon>Embryophyta</taxon>
        <taxon>Tracheophyta</taxon>
        <taxon>Spermatophyta</taxon>
        <taxon>Magnoliopsida</taxon>
        <taxon>eudicotyledons</taxon>
        <taxon>Gunneridae</taxon>
        <taxon>Pentapetalae</taxon>
        <taxon>asterids</taxon>
        <taxon>lamiids</taxon>
        <taxon>Lamiales</taxon>
        <taxon>Pedaliaceae</taxon>
        <taxon>Sesamum</taxon>
    </lineage>
</organism>
<evidence type="ECO:0000256" key="11">
    <source>
        <dbReference type="RuleBase" id="RU363037"/>
    </source>
</evidence>
<comment type="caution">
    <text evidence="14">The sequence shown here is derived from an EMBL/GenBank/DDBJ whole genome shotgun (WGS) entry which is preliminary data.</text>
</comment>
<evidence type="ECO:0000259" key="13">
    <source>
        <dbReference type="Pfam" id="PF19269"/>
    </source>
</evidence>
<dbReference type="InterPro" id="IPR001412">
    <property type="entry name" value="aa-tRNA-synth_I_CS"/>
</dbReference>
<evidence type="ECO:0000256" key="1">
    <source>
        <dbReference type="ARBA" id="ARBA00007894"/>
    </source>
</evidence>
<dbReference type="PRINTS" id="PR00987">
    <property type="entry name" value="TRNASYNTHGLU"/>
</dbReference>
<keyword evidence="3 11" id="KW-0436">Ligase</keyword>
<dbReference type="InterPro" id="IPR033910">
    <property type="entry name" value="GluRS_core"/>
</dbReference>
<dbReference type="CDD" id="cd00808">
    <property type="entry name" value="GluRS_core"/>
    <property type="match status" value="1"/>
</dbReference>
<protein>
    <recommendedName>
        <fullName evidence="2">glutamate--tRNA ligase</fullName>
        <ecNumber evidence="2">6.1.1.17</ecNumber>
    </recommendedName>
    <alternativeName>
        <fullName evidence="10">Glutamyl-tRNA synthetase</fullName>
    </alternativeName>
</protein>
<accession>A0AAW2RU65</accession>
<keyword evidence="7" id="KW-0809">Transit peptide</keyword>
<dbReference type="EMBL" id="JACGWJ010000012">
    <property type="protein sequence ID" value="KAL0383840.1"/>
    <property type="molecule type" value="Genomic_DNA"/>
</dbReference>
<evidence type="ECO:0000256" key="10">
    <source>
        <dbReference type="ARBA" id="ARBA00030865"/>
    </source>
</evidence>
<dbReference type="PROSITE" id="PS00178">
    <property type="entry name" value="AA_TRNA_LIGASE_I"/>
    <property type="match status" value="1"/>
</dbReference>
<keyword evidence="9 11" id="KW-0030">Aminoacyl-tRNA synthetase</keyword>
<dbReference type="SUPFAM" id="SSF52374">
    <property type="entry name" value="Nucleotidylyl transferase"/>
    <property type="match status" value="1"/>
</dbReference>
<evidence type="ECO:0000256" key="7">
    <source>
        <dbReference type="ARBA" id="ARBA00022946"/>
    </source>
</evidence>
<evidence type="ECO:0000256" key="9">
    <source>
        <dbReference type="ARBA" id="ARBA00023146"/>
    </source>
</evidence>
<dbReference type="FunFam" id="1.10.10.350:FF:000004">
    <property type="entry name" value="Glutamate--tRNA ligase chloroplastic/mitochondrial"/>
    <property type="match status" value="1"/>
</dbReference>
<dbReference type="GO" id="GO:0000049">
    <property type="term" value="F:tRNA binding"/>
    <property type="evidence" value="ECO:0007669"/>
    <property type="project" value="InterPro"/>
</dbReference>
<keyword evidence="5 11" id="KW-0067">ATP-binding</keyword>
<dbReference type="AlphaFoldDB" id="A0AAW2RU65"/>
<dbReference type="InterPro" id="IPR014729">
    <property type="entry name" value="Rossmann-like_a/b/a_fold"/>
</dbReference>
<keyword evidence="6 11" id="KW-0648">Protein biosynthesis</keyword>
<gene>
    <name evidence="14" type="ORF">Sradi_2778300</name>
</gene>
<dbReference type="InterPro" id="IPR020058">
    <property type="entry name" value="Glu/Gln-tRNA-synth_Ib_cat-dom"/>
</dbReference>
<dbReference type="Pfam" id="PF19269">
    <property type="entry name" value="Anticodon_2"/>
    <property type="match status" value="1"/>
</dbReference>
<feature type="domain" description="Glutamyl/glutaminyl-tRNA synthetase class Ib catalytic" evidence="12">
    <location>
        <begin position="253"/>
        <end position="399"/>
    </location>
</feature>
<dbReference type="PANTHER" id="PTHR43311:SF2">
    <property type="entry name" value="GLUTAMATE--TRNA LIGASE, MITOCHONDRIAL-RELATED"/>
    <property type="match status" value="1"/>
</dbReference>
<dbReference type="InterPro" id="IPR049940">
    <property type="entry name" value="GluQ/Sye"/>
</dbReference>
<dbReference type="InterPro" id="IPR020751">
    <property type="entry name" value="aa-tRNA-synth_I_codon-bd_sub2"/>
</dbReference>
<evidence type="ECO:0000256" key="4">
    <source>
        <dbReference type="ARBA" id="ARBA00022741"/>
    </source>
</evidence>
<dbReference type="PANTHER" id="PTHR43311">
    <property type="entry name" value="GLUTAMATE--TRNA LIGASE"/>
    <property type="match status" value="1"/>
</dbReference>
<reference evidence="14" key="2">
    <citation type="journal article" date="2024" name="Plant">
        <title>Genomic evolution and insights into agronomic trait innovations of Sesamum species.</title>
        <authorList>
            <person name="Miao H."/>
            <person name="Wang L."/>
            <person name="Qu L."/>
            <person name="Liu H."/>
            <person name="Sun Y."/>
            <person name="Le M."/>
            <person name="Wang Q."/>
            <person name="Wei S."/>
            <person name="Zheng Y."/>
            <person name="Lin W."/>
            <person name="Duan Y."/>
            <person name="Cao H."/>
            <person name="Xiong S."/>
            <person name="Wang X."/>
            <person name="Wei L."/>
            <person name="Li C."/>
            <person name="Ma Q."/>
            <person name="Ju M."/>
            <person name="Zhao R."/>
            <person name="Li G."/>
            <person name="Mu C."/>
            <person name="Tian Q."/>
            <person name="Mei H."/>
            <person name="Zhang T."/>
            <person name="Gao T."/>
            <person name="Zhang H."/>
        </authorList>
    </citation>
    <scope>NUCLEOTIDE SEQUENCE</scope>
    <source>
        <strain evidence="14">G02</strain>
    </source>
</reference>
<dbReference type="Gene3D" id="1.10.10.350">
    <property type="match status" value="1"/>
</dbReference>
<evidence type="ECO:0000256" key="8">
    <source>
        <dbReference type="ARBA" id="ARBA00023128"/>
    </source>
</evidence>
<dbReference type="InterPro" id="IPR008925">
    <property type="entry name" value="aa_tRNA-synth_I_cd-bd_sf"/>
</dbReference>
<dbReference type="GO" id="GO:0006424">
    <property type="term" value="P:glutamyl-tRNA aminoacylation"/>
    <property type="evidence" value="ECO:0007669"/>
    <property type="project" value="InterPro"/>
</dbReference>
<evidence type="ECO:0000256" key="6">
    <source>
        <dbReference type="ARBA" id="ARBA00022917"/>
    </source>
</evidence>
<dbReference type="GO" id="GO:0008270">
    <property type="term" value="F:zinc ion binding"/>
    <property type="evidence" value="ECO:0007669"/>
    <property type="project" value="InterPro"/>
</dbReference>